<protein>
    <submittedName>
        <fullName evidence="1">Aconitate hydratase</fullName>
        <ecNumber evidence="1">4.2.1.3</ecNumber>
    </submittedName>
</protein>
<dbReference type="AlphaFoldDB" id="S6TG58"/>
<dbReference type="PATRIC" id="fig|1194404.4.peg.6031"/>
<dbReference type="GO" id="GO:0003994">
    <property type="term" value="F:aconitate hydratase activity"/>
    <property type="evidence" value="ECO:0007669"/>
    <property type="project" value="UniProtKB-EC"/>
</dbReference>
<sequence>MNSEFRKTLPGTQLDYFDARAAVEALKPGAYATLPYT</sequence>
<name>S6TG58_PSESF</name>
<organism evidence="1 2">
    <name type="scientific">Pseudomonas syringae pv. actinidiae ICMP 18807</name>
    <dbReference type="NCBI Taxonomy" id="1194404"/>
    <lineage>
        <taxon>Bacteria</taxon>
        <taxon>Pseudomonadati</taxon>
        <taxon>Pseudomonadota</taxon>
        <taxon>Gammaproteobacteria</taxon>
        <taxon>Pseudomonadales</taxon>
        <taxon>Pseudomonadaceae</taxon>
        <taxon>Pseudomonas</taxon>
        <taxon>Pseudomonas syringae</taxon>
    </lineage>
</organism>
<feature type="non-terminal residue" evidence="1">
    <location>
        <position position="37"/>
    </location>
</feature>
<evidence type="ECO:0000313" key="2">
    <source>
        <dbReference type="Proteomes" id="UP000015729"/>
    </source>
</evidence>
<evidence type="ECO:0000313" key="1">
    <source>
        <dbReference type="EMBL" id="EPN40859.1"/>
    </source>
</evidence>
<dbReference type="Proteomes" id="UP000015729">
    <property type="component" value="Unassembled WGS sequence"/>
</dbReference>
<keyword evidence="1" id="KW-0456">Lyase</keyword>
<accession>S6TG58</accession>
<comment type="caution">
    <text evidence="1">The sequence shown here is derived from an EMBL/GenBank/DDBJ whole genome shotgun (WGS) entry which is preliminary data.</text>
</comment>
<reference evidence="1 2" key="1">
    <citation type="journal article" date="2013" name="PLoS Pathog.">
        <title>Genomic analysis of the Kiwifruit pathogen Pseudomonas syringae pv. actinidiae provides insight into the origins of an emergent plant disease.</title>
        <authorList>
            <person name="McCann H.C."/>
            <person name="Rikkerink E.H."/>
            <person name="Bertels F."/>
            <person name="Fiers M."/>
            <person name="Lu A."/>
            <person name="Rees-George J."/>
            <person name="Andersen M.T."/>
            <person name="Gleave A.P."/>
            <person name="Haubold B."/>
            <person name="Wohlers M.W."/>
            <person name="Guttman D.S."/>
            <person name="Wang P.W."/>
            <person name="Straub C."/>
            <person name="Vanneste J.L."/>
            <person name="Rainey P.B."/>
            <person name="Templeton M.D."/>
        </authorList>
    </citation>
    <scope>NUCLEOTIDE SEQUENCE [LARGE SCALE GENOMIC DNA]</scope>
    <source>
        <strain evidence="1 2">ICMP 18807</strain>
    </source>
</reference>
<dbReference type="EMBL" id="AOKG01001994">
    <property type="protein sequence ID" value="EPN40859.1"/>
    <property type="molecule type" value="Genomic_DNA"/>
</dbReference>
<dbReference type="EC" id="4.2.1.3" evidence="1"/>
<proteinExistence type="predicted"/>
<gene>
    <name evidence="1" type="ORF">A244_29285</name>
</gene>